<feature type="transmembrane region" description="Helical" evidence="1">
    <location>
        <begin position="134"/>
        <end position="150"/>
    </location>
</feature>
<protein>
    <submittedName>
        <fullName evidence="3">DMT family transporter</fullName>
    </submittedName>
</protein>
<feature type="transmembrane region" description="Helical" evidence="1">
    <location>
        <begin position="245"/>
        <end position="264"/>
    </location>
</feature>
<feature type="transmembrane region" description="Helical" evidence="1">
    <location>
        <begin position="85"/>
        <end position="104"/>
    </location>
</feature>
<feature type="transmembrane region" description="Helical" evidence="1">
    <location>
        <begin position="12"/>
        <end position="32"/>
    </location>
</feature>
<feature type="transmembrane region" description="Helical" evidence="1">
    <location>
        <begin position="270"/>
        <end position="289"/>
    </location>
</feature>
<feature type="transmembrane region" description="Helical" evidence="1">
    <location>
        <begin position="156"/>
        <end position="175"/>
    </location>
</feature>
<feature type="transmembrane region" description="Helical" evidence="1">
    <location>
        <begin position="187"/>
        <end position="208"/>
    </location>
</feature>
<dbReference type="Gene3D" id="1.10.3730.20">
    <property type="match status" value="1"/>
</dbReference>
<sequence length="311" mass="33126">MSDPASSSAQKVRSGALVGIGLMLLGVFMFAMNDVMGKWLVATYSVGQVLLLRSVSALAVLLPLMRRQKVPFAIPPQPGLHAVRIVLSTLEVACFYWAVTYLPLADVMTYYLAGPIYVAAFAAFWLGEKIDKPRIIAIGLGFVGVLIALRPSTATLSLPALIALAGSLFYSLLMITTRKLRETHDATLVLGQILGALIFGLVAAPLAWVTPGPLDLAGLFLLGIVSMVAHVCVNRSLKLAPASVVAPYQYTLIVWAIVLGYLAFGDVVGFWTLVGAAVICGAGLALLLLEREAARRGREAKDIEKPVLPEA</sequence>
<feature type="transmembrane region" description="Helical" evidence="1">
    <location>
        <begin position="214"/>
        <end position="233"/>
    </location>
</feature>
<evidence type="ECO:0000313" key="4">
    <source>
        <dbReference type="Proteomes" id="UP000605848"/>
    </source>
</evidence>
<keyword evidence="1" id="KW-0812">Transmembrane</keyword>
<dbReference type="GO" id="GO:0016020">
    <property type="term" value="C:membrane"/>
    <property type="evidence" value="ECO:0007669"/>
    <property type="project" value="InterPro"/>
</dbReference>
<organism evidence="3 4">
    <name type="scientific">Microvirga aerilata</name>
    <dbReference type="NCBI Taxonomy" id="670292"/>
    <lineage>
        <taxon>Bacteria</taxon>
        <taxon>Pseudomonadati</taxon>
        <taxon>Pseudomonadota</taxon>
        <taxon>Alphaproteobacteria</taxon>
        <taxon>Hyphomicrobiales</taxon>
        <taxon>Methylobacteriaceae</taxon>
        <taxon>Microvirga</taxon>
    </lineage>
</organism>
<reference evidence="3" key="1">
    <citation type="submission" date="2021-01" db="EMBL/GenBank/DDBJ databases">
        <title>Microvirga sp.</title>
        <authorList>
            <person name="Kim M.K."/>
        </authorList>
    </citation>
    <scope>NUCLEOTIDE SEQUENCE</scope>
    <source>
        <strain evidence="3">5420S-16</strain>
    </source>
</reference>
<keyword evidence="4" id="KW-1185">Reference proteome</keyword>
<dbReference type="InterPro" id="IPR000620">
    <property type="entry name" value="EamA_dom"/>
</dbReference>
<dbReference type="RefSeq" id="WP_202059435.1">
    <property type="nucleotide sequence ID" value="NZ_JAEQMY010000013.1"/>
</dbReference>
<feature type="domain" description="EamA" evidence="2">
    <location>
        <begin position="160"/>
        <end position="286"/>
    </location>
</feature>
<feature type="transmembrane region" description="Helical" evidence="1">
    <location>
        <begin position="110"/>
        <end position="127"/>
    </location>
</feature>
<dbReference type="EMBL" id="JAEQMY010000013">
    <property type="protein sequence ID" value="MBL0404608.1"/>
    <property type="molecule type" value="Genomic_DNA"/>
</dbReference>
<keyword evidence="1" id="KW-1133">Transmembrane helix</keyword>
<name>A0A937CX09_9HYPH</name>
<dbReference type="PANTHER" id="PTHR22911:SF135">
    <property type="entry name" value="BLR4310 PROTEIN"/>
    <property type="match status" value="1"/>
</dbReference>
<comment type="caution">
    <text evidence="3">The sequence shown here is derived from an EMBL/GenBank/DDBJ whole genome shotgun (WGS) entry which is preliminary data.</text>
</comment>
<feature type="domain" description="EamA" evidence="2">
    <location>
        <begin position="18"/>
        <end position="149"/>
    </location>
</feature>
<evidence type="ECO:0000313" key="3">
    <source>
        <dbReference type="EMBL" id="MBL0404608.1"/>
    </source>
</evidence>
<accession>A0A937CX09</accession>
<dbReference type="PANTHER" id="PTHR22911">
    <property type="entry name" value="ACYL-MALONYL CONDENSING ENZYME-RELATED"/>
    <property type="match status" value="1"/>
</dbReference>
<dbReference type="Proteomes" id="UP000605848">
    <property type="component" value="Unassembled WGS sequence"/>
</dbReference>
<dbReference type="SUPFAM" id="SSF103481">
    <property type="entry name" value="Multidrug resistance efflux transporter EmrE"/>
    <property type="match status" value="2"/>
</dbReference>
<gene>
    <name evidence="3" type="ORF">JKG68_11575</name>
</gene>
<evidence type="ECO:0000256" key="1">
    <source>
        <dbReference type="SAM" id="Phobius"/>
    </source>
</evidence>
<feature type="transmembrane region" description="Helical" evidence="1">
    <location>
        <begin position="44"/>
        <end position="64"/>
    </location>
</feature>
<keyword evidence="1" id="KW-0472">Membrane</keyword>
<dbReference type="InterPro" id="IPR037185">
    <property type="entry name" value="EmrE-like"/>
</dbReference>
<proteinExistence type="predicted"/>
<evidence type="ECO:0000259" key="2">
    <source>
        <dbReference type="Pfam" id="PF00892"/>
    </source>
</evidence>
<dbReference type="AlphaFoldDB" id="A0A937CX09"/>
<dbReference type="Pfam" id="PF00892">
    <property type="entry name" value="EamA"/>
    <property type="match status" value="2"/>
</dbReference>